<name>A0A7W9T5S5_9BACT</name>
<proteinExistence type="predicted"/>
<feature type="signal peptide" evidence="1">
    <location>
        <begin position="1"/>
        <end position="19"/>
    </location>
</feature>
<organism evidence="2 3">
    <name type="scientific">Hymenobacter luteus</name>
    <dbReference type="NCBI Taxonomy" id="1411122"/>
    <lineage>
        <taxon>Bacteria</taxon>
        <taxon>Pseudomonadati</taxon>
        <taxon>Bacteroidota</taxon>
        <taxon>Cytophagia</taxon>
        <taxon>Cytophagales</taxon>
        <taxon>Hymenobacteraceae</taxon>
        <taxon>Hymenobacter</taxon>
    </lineage>
</organism>
<dbReference type="EMBL" id="JACHGG010000014">
    <property type="protein sequence ID" value="MBB6061470.1"/>
    <property type="molecule type" value="Genomic_DNA"/>
</dbReference>
<keyword evidence="1" id="KW-0732">Signal</keyword>
<protein>
    <recommendedName>
        <fullName evidence="4">Polyketide cyclase/dehydrase</fullName>
    </recommendedName>
</protein>
<keyword evidence="3" id="KW-1185">Reference proteome</keyword>
<sequence>MKRKTVFGLLLLSCTALVAGVVVLEKTSSYPASSQVNPQAPAQTRQVIEIAAPPEKVWQLLSQVNHWSAWQPDIQSPRLNGPLQVGTSFDWHTGGLRIHSTLHTVEPLTRLGWSGAAFGSFAVHNWTLTPLPNGHTRVRVDEGMEGWLVQLLRPVFQRGLDSSIALWLNRLQQAAEKP</sequence>
<dbReference type="InterPro" id="IPR023393">
    <property type="entry name" value="START-like_dom_sf"/>
</dbReference>
<dbReference type="SUPFAM" id="SSF55961">
    <property type="entry name" value="Bet v1-like"/>
    <property type="match status" value="1"/>
</dbReference>
<dbReference type="Proteomes" id="UP000532746">
    <property type="component" value="Unassembled WGS sequence"/>
</dbReference>
<dbReference type="AlphaFoldDB" id="A0A7W9T5S5"/>
<accession>A0A7W9T5S5</accession>
<gene>
    <name evidence="2" type="ORF">HNQ93_004351</name>
</gene>
<evidence type="ECO:0000313" key="2">
    <source>
        <dbReference type="EMBL" id="MBB6061470.1"/>
    </source>
</evidence>
<evidence type="ECO:0008006" key="4">
    <source>
        <dbReference type="Google" id="ProtNLM"/>
    </source>
</evidence>
<evidence type="ECO:0000313" key="3">
    <source>
        <dbReference type="Proteomes" id="UP000532746"/>
    </source>
</evidence>
<dbReference type="Gene3D" id="3.30.530.20">
    <property type="match status" value="1"/>
</dbReference>
<dbReference type="RefSeq" id="WP_183405543.1">
    <property type="nucleotide sequence ID" value="NZ_JACHGG010000014.1"/>
</dbReference>
<reference evidence="2 3" key="1">
    <citation type="submission" date="2020-08" db="EMBL/GenBank/DDBJ databases">
        <title>Genomic Encyclopedia of Type Strains, Phase IV (KMG-IV): sequencing the most valuable type-strain genomes for metagenomic binning, comparative biology and taxonomic classification.</title>
        <authorList>
            <person name="Goeker M."/>
        </authorList>
    </citation>
    <scope>NUCLEOTIDE SEQUENCE [LARGE SCALE GENOMIC DNA]</scope>
    <source>
        <strain evidence="2 3">DSM 26718</strain>
    </source>
</reference>
<evidence type="ECO:0000256" key="1">
    <source>
        <dbReference type="SAM" id="SignalP"/>
    </source>
</evidence>
<comment type="caution">
    <text evidence="2">The sequence shown here is derived from an EMBL/GenBank/DDBJ whole genome shotgun (WGS) entry which is preliminary data.</text>
</comment>
<dbReference type="Pfam" id="PF10604">
    <property type="entry name" value="Polyketide_cyc2"/>
    <property type="match status" value="1"/>
</dbReference>
<dbReference type="InterPro" id="IPR019587">
    <property type="entry name" value="Polyketide_cyclase/dehydratase"/>
</dbReference>
<feature type="chain" id="PRO_5031378699" description="Polyketide cyclase/dehydrase" evidence="1">
    <location>
        <begin position="20"/>
        <end position="178"/>
    </location>
</feature>